<organism evidence="2 3">
    <name type="scientific">Georgenia wutianyii</name>
    <dbReference type="NCBI Taxonomy" id="2585135"/>
    <lineage>
        <taxon>Bacteria</taxon>
        <taxon>Bacillati</taxon>
        <taxon>Actinomycetota</taxon>
        <taxon>Actinomycetes</taxon>
        <taxon>Micrococcales</taxon>
        <taxon>Bogoriellaceae</taxon>
        <taxon>Georgenia</taxon>
    </lineage>
</organism>
<proteinExistence type="predicted"/>
<accession>A0ABX5VRP6</accession>
<evidence type="ECO:0000313" key="3">
    <source>
        <dbReference type="Proteomes" id="UP000313948"/>
    </source>
</evidence>
<reference evidence="2 3" key="1">
    <citation type="submission" date="2019-05" db="EMBL/GenBank/DDBJ databases">
        <title>Georgenia *** sp. nov., and Georgenia *** sp. nov., isolated from the intestinal contents of plateau pika (Ochotona curzoniae) in the Qinghai-Tibet plateau of China.</title>
        <authorList>
            <person name="Tian Z."/>
        </authorList>
    </citation>
    <scope>NUCLEOTIDE SEQUENCE [LARGE SCALE GENOMIC DNA]</scope>
    <source>
        <strain evidence="2 3">Z294</strain>
    </source>
</reference>
<dbReference type="Proteomes" id="UP000313948">
    <property type="component" value="Chromosome"/>
</dbReference>
<feature type="region of interest" description="Disordered" evidence="1">
    <location>
        <begin position="36"/>
        <end position="87"/>
    </location>
</feature>
<protein>
    <recommendedName>
        <fullName evidence="4">DUF4352 domain-containing protein</fullName>
    </recommendedName>
</protein>
<dbReference type="RefSeq" id="WP_139948993.1">
    <property type="nucleotide sequence ID" value="NZ_CP040899.1"/>
</dbReference>
<gene>
    <name evidence="2" type="ORF">FE251_12830</name>
</gene>
<evidence type="ECO:0000313" key="2">
    <source>
        <dbReference type="EMBL" id="QDB80168.1"/>
    </source>
</evidence>
<keyword evidence="3" id="KW-1185">Reference proteome</keyword>
<feature type="compositionally biased region" description="Low complexity" evidence="1">
    <location>
        <begin position="41"/>
        <end position="73"/>
    </location>
</feature>
<evidence type="ECO:0000256" key="1">
    <source>
        <dbReference type="SAM" id="MobiDB-lite"/>
    </source>
</evidence>
<dbReference type="EMBL" id="CP040899">
    <property type="protein sequence ID" value="QDB80168.1"/>
    <property type="molecule type" value="Genomic_DNA"/>
</dbReference>
<name>A0ABX5VRP6_9MICO</name>
<evidence type="ECO:0008006" key="4">
    <source>
        <dbReference type="Google" id="ProtNLM"/>
    </source>
</evidence>
<sequence length="221" mass="21531">MDPDTSTSQGRRLLPLLLAVAVLAVLVWALVAGGPGGPQEPSAATTSAGPADAAAPRGTTATPGPADPTAAPEPGAPPSPGEGRTVPVETVPVLPAVGLDATGDFGTGLTVRLTAIEAVDGVARAPGEVAGPALAVTLRAANDSTGTIPLDDVVVLLSYGQDRTPATDLGQGSTPLSGSLSAGASATGTYVFAVPEDVRDDLRVEIAADAAPTVAFAGSLD</sequence>